<keyword evidence="2" id="KW-0479">Metal-binding</keyword>
<evidence type="ECO:0000256" key="2">
    <source>
        <dbReference type="ARBA" id="ARBA00022723"/>
    </source>
</evidence>
<dbReference type="InterPro" id="IPR027805">
    <property type="entry name" value="Transposase_HTH_dom"/>
</dbReference>
<comment type="caution">
    <text evidence="5">The sequence shown here is derived from an EMBL/GenBank/DDBJ whole genome shotgun (WGS) entry which is preliminary data.</text>
</comment>
<feature type="domain" description="Transposase Helix-turn-helix" evidence="4">
    <location>
        <begin position="1"/>
        <end position="40"/>
    </location>
</feature>
<dbReference type="EMBL" id="JAIZAY010000010">
    <property type="protein sequence ID" value="KAJ8035160.1"/>
    <property type="molecule type" value="Genomic_DNA"/>
</dbReference>
<evidence type="ECO:0008006" key="7">
    <source>
        <dbReference type="Google" id="ProtNLM"/>
    </source>
</evidence>
<accession>A0A9Q1H7D4</accession>
<keyword evidence="6" id="KW-1185">Reference proteome</keyword>
<gene>
    <name evidence="5" type="ORF">HOLleu_22294</name>
</gene>
<dbReference type="GO" id="GO:0046872">
    <property type="term" value="F:metal ion binding"/>
    <property type="evidence" value="ECO:0007669"/>
    <property type="project" value="UniProtKB-KW"/>
</dbReference>
<comment type="cofactor">
    <cofactor evidence="1">
        <name>a divalent metal cation</name>
        <dbReference type="ChEBI" id="CHEBI:60240"/>
    </cofactor>
</comment>
<feature type="domain" description="DDE Tnp4" evidence="3">
    <location>
        <begin position="71"/>
        <end position="155"/>
    </location>
</feature>
<dbReference type="Proteomes" id="UP001152320">
    <property type="component" value="Chromosome 10"/>
</dbReference>
<evidence type="ECO:0000259" key="4">
    <source>
        <dbReference type="Pfam" id="PF13613"/>
    </source>
</evidence>
<dbReference type="PANTHER" id="PTHR23080">
    <property type="entry name" value="THAP DOMAIN PROTEIN"/>
    <property type="match status" value="1"/>
</dbReference>
<proteinExistence type="predicted"/>
<name>A0A9Q1H7D4_HOLLE</name>
<dbReference type="Pfam" id="PF13359">
    <property type="entry name" value="DDE_Tnp_4"/>
    <property type="match status" value="1"/>
</dbReference>
<sequence length="182" mass="20948">MVRLRMGLTVPDLAFRFQVSAGLVSQIFATWIRLVAKELKWLIMWSSKKDIRRSLPESFKKWFPKGRTTIVCTEVFIETPSWLDVQAICWSEYKHHTTIKFLLAISPSGLIMYVSPWYGGRASDKYIVKDSGFLNFLEPYDHVMANRGFKISDKLAPLQVMLTFTPPPPTVLVIICKCVEKT</sequence>
<evidence type="ECO:0000256" key="1">
    <source>
        <dbReference type="ARBA" id="ARBA00001968"/>
    </source>
</evidence>
<organism evidence="5 6">
    <name type="scientific">Holothuria leucospilota</name>
    <name type="common">Black long sea cucumber</name>
    <name type="synonym">Mertensiothuria leucospilota</name>
    <dbReference type="NCBI Taxonomy" id="206669"/>
    <lineage>
        <taxon>Eukaryota</taxon>
        <taxon>Metazoa</taxon>
        <taxon>Echinodermata</taxon>
        <taxon>Eleutherozoa</taxon>
        <taxon>Echinozoa</taxon>
        <taxon>Holothuroidea</taxon>
        <taxon>Aspidochirotacea</taxon>
        <taxon>Aspidochirotida</taxon>
        <taxon>Holothuriidae</taxon>
        <taxon>Holothuria</taxon>
    </lineage>
</organism>
<protein>
    <recommendedName>
        <fullName evidence="7">DDE Tnp4 domain-containing protein</fullName>
    </recommendedName>
</protein>
<evidence type="ECO:0000259" key="3">
    <source>
        <dbReference type="Pfam" id="PF13359"/>
    </source>
</evidence>
<dbReference type="InterPro" id="IPR027806">
    <property type="entry name" value="HARBI1_dom"/>
</dbReference>
<evidence type="ECO:0000313" key="6">
    <source>
        <dbReference type="Proteomes" id="UP001152320"/>
    </source>
</evidence>
<evidence type="ECO:0000313" key="5">
    <source>
        <dbReference type="EMBL" id="KAJ8035160.1"/>
    </source>
</evidence>
<dbReference type="OrthoDB" id="7331812at2759"/>
<dbReference type="AlphaFoldDB" id="A0A9Q1H7D4"/>
<dbReference type="Pfam" id="PF13613">
    <property type="entry name" value="HTH_Tnp_4"/>
    <property type="match status" value="1"/>
</dbReference>
<reference evidence="5" key="1">
    <citation type="submission" date="2021-10" db="EMBL/GenBank/DDBJ databases">
        <title>Tropical sea cucumber genome reveals ecological adaptation and Cuvierian tubules defense mechanism.</title>
        <authorList>
            <person name="Chen T."/>
        </authorList>
    </citation>
    <scope>NUCLEOTIDE SEQUENCE</scope>
    <source>
        <strain evidence="5">Nanhai2018</strain>
        <tissue evidence="5">Muscle</tissue>
    </source>
</reference>